<protein>
    <recommendedName>
        <fullName evidence="5">DUF2637 domain-containing protein</fullName>
    </recommendedName>
</protein>
<evidence type="ECO:0008006" key="5">
    <source>
        <dbReference type="Google" id="ProtNLM"/>
    </source>
</evidence>
<gene>
    <name evidence="3" type="ORF">GORBP_082_00100</name>
</gene>
<feature type="transmembrane region" description="Helical" evidence="2">
    <location>
        <begin position="92"/>
        <end position="112"/>
    </location>
</feature>
<evidence type="ECO:0000256" key="1">
    <source>
        <dbReference type="SAM" id="MobiDB-lite"/>
    </source>
</evidence>
<feature type="transmembrane region" description="Helical" evidence="2">
    <location>
        <begin position="21"/>
        <end position="44"/>
    </location>
</feature>
<comment type="caution">
    <text evidence="3">The sequence shown here is derived from an EMBL/GenBank/DDBJ whole genome shotgun (WGS) entry which is preliminary data.</text>
</comment>
<sequence>MSDPTSLPGQRDGGATSAVSVAIAVLLSLIVVAASFTLSFNALADLARMSGAIPDSLTWLLPVVIDVFILQATWCVYVATKRRDDAGKHYHFAMLAIFSTISVAGNAGHAFLATDQGVMHGLMAVAIAIVAPLALLASIHGLVMHVWTGGAHVPEPAQGSDQSAAQDDRAINARAQGEPDTSASYAHPQVTAPTPAIQPHVDTQPAADTHPLGRKEIDEQISEHDLQLARLVCSRGRLRNDERAVARVLVAERLRVPREDIAALTGVHRTTIGRWMELAAECSPGSVAHSERVHAPDQPALVDAP</sequence>
<feature type="region of interest" description="Disordered" evidence="1">
    <location>
        <begin position="174"/>
        <end position="210"/>
    </location>
</feature>
<reference evidence="3 4" key="1">
    <citation type="submission" date="2012-08" db="EMBL/GenBank/DDBJ databases">
        <title>Whole genome shotgun sequence of Gordonia rubripertincta NBRC 101908.</title>
        <authorList>
            <person name="Takarada H."/>
            <person name="Hosoyama A."/>
            <person name="Tsuchikane K."/>
            <person name="Katsumata H."/>
            <person name="Baba S."/>
            <person name="Ohji S."/>
            <person name="Yamazaki S."/>
            <person name="Fujita N."/>
        </authorList>
    </citation>
    <scope>NUCLEOTIDE SEQUENCE [LARGE SCALE GENOMIC DNA]</scope>
    <source>
        <strain evidence="3 4">NBRC 101908</strain>
    </source>
</reference>
<keyword evidence="2" id="KW-1133">Transmembrane helix</keyword>
<dbReference type="InterPro" id="IPR021235">
    <property type="entry name" value="DUF2637"/>
</dbReference>
<evidence type="ECO:0000256" key="2">
    <source>
        <dbReference type="SAM" id="Phobius"/>
    </source>
</evidence>
<evidence type="ECO:0000313" key="3">
    <source>
        <dbReference type="EMBL" id="GAB86841.1"/>
    </source>
</evidence>
<organism evidence="3 4">
    <name type="scientific">Gordonia rubripertincta NBRC 101908</name>
    <dbReference type="NCBI Taxonomy" id="1077975"/>
    <lineage>
        <taxon>Bacteria</taxon>
        <taxon>Bacillati</taxon>
        <taxon>Actinomycetota</taxon>
        <taxon>Actinomycetes</taxon>
        <taxon>Mycobacteriales</taxon>
        <taxon>Gordoniaceae</taxon>
        <taxon>Gordonia</taxon>
    </lineage>
</organism>
<keyword evidence="2" id="KW-0812">Transmembrane</keyword>
<dbReference type="Pfam" id="PF10935">
    <property type="entry name" value="DUF2637"/>
    <property type="match status" value="1"/>
</dbReference>
<proteinExistence type="predicted"/>
<accession>A0ABQ0HX39</accession>
<evidence type="ECO:0000313" key="4">
    <source>
        <dbReference type="Proteomes" id="UP000010744"/>
    </source>
</evidence>
<name>A0ABQ0HX39_GORRU</name>
<feature type="transmembrane region" description="Helical" evidence="2">
    <location>
        <begin position="118"/>
        <end position="137"/>
    </location>
</feature>
<dbReference type="EMBL" id="BAHB01000082">
    <property type="protein sequence ID" value="GAB86841.1"/>
    <property type="molecule type" value="Genomic_DNA"/>
</dbReference>
<keyword evidence="4" id="KW-1185">Reference proteome</keyword>
<feature type="transmembrane region" description="Helical" evidence="2">
    <location>
        <begin position="56"/>
        <end position="80"/>
    </location>
</feature>
<dbReference type="Proteomes" id="UP000010744">
    <property type="component" value="Unassembled WGS sequence"/>
</dbReference>
<keyword evidence="2" id="KW-0472">Membrane</keyword>